<dbReference type="InterPro" id="IPR004136">
    <property type="entry name" value="NMO"/>
</dbReference>
<evidence type="ECO:0000256" key="3">
    <source>
        <dbReference type="ARBA" id="ARBA00023002"/>
    </source>
</evidence>
<protein>
    <submittedName>
        <fullName evidence="4">Nitronate monooxygenase</fullName>
    </submittedName>
</protein>
<keyword evidence="5" id="KW-1185">Reference proteome</keyword>
<keyword evidence="1" id="KW-0285">Flavoprotein</keyword>
<keyword evidence="3" id="KW-0560">Oxidoreductase</keyword>
<dbReference type="GO" id="GO:0018580">
    <property type="term" value="F:nitronate monooxygenase activity"/>
    <property type="evidence" value="ECO:0007669"/>
    <property type="project" value="InterPro"/>
</dbReference>
<keyword evidence="4" id="KW-0503">Monooxygenase</keyword>
<dbReference type="Gene3D" id="3.20.20.70">
    <property type="entry name" value="Aldolase class I"/>
    <property type="match status" value="1"/>
</dbReference>
<sequence>MTEHAFSPLIIKGRTLLPIVQGGMGVGVSAHRLAGAVAKEGGVGTIASVDLRHLHADLVEESAKFTEAADYDRLNLIALDREVKAALDIAQGHGMVSVNVMKAVDSHAAYVRQACESGAQAITMGAGLPLDLPEMVQGYPDVALLPILSESRGIGIVIKRWMKKNRLPDAIVIEHPKYAGGHLGAAKKEDIDNDRFEFKRVLDETFELFKTLGLEREKIPLIVAGGVNSYEKVKTYLGWGAAGVQVGTAFAVTHEGDAHPNFKKVLADAKPEDIVEFMSVAGLPARGVMTPFLKSYLKRESILQANAKADPKRCTQGLDCLSVCGLRDGLSKVGQFCIDLKLSSAFRGEVSKGLFFRGSESLPFGHAIRSARELIDYLLTGVKPANLAA</sequence>
<evidence type="ECO:0000313" key="4">
    <source>
        <dbReference type="EMBL" id="PXX78802.1"/>
    </source>
</evidence>
<dbReference type="InterPro" id="IPR013785">
    <property type="entry name" value="Aldolase_TIM"/>
</dbReference>
<organism evidence="4 5">
    <name type="scientific">Rivihabitans pingtungensis</name>
    <dbReference type="NCBI Taxonomy" id="1054498"/>
    <lineage>
        <taxon>Bacteria</taxon>
        <taxon>Pseudomonadati</taxon>
        <taxon>Pseudomonadota</taxon>
        <taxon>Betaproteobacteria</taxon>
        <taxon>Neisseriales</taxon>
        <taxon>Aquaspirillaceae</taxon>
        <taxon>Rivihabitans</taxon>
    </lineage>
</organism>
<evidence type="ECO:0000313" key="5">
    <source>
        <dbReference type="Proteomes" id="UP000247555"/>
    </source>
</evidence>
<dbReference type="RefSeq" id="WP_110390725.1">
    <property type="nucleotide sequence ID" value="NZ_CALCOA010000137.1"/>
</dbReference>
<dbReference type="OrthoDB" id="9778912at2"/>
<dbReference type="EMBL" id="QJKI01000009">
    <property type="protein sequence ID" value="PXX78802.1"/>
    <property type="molecule type" value="Genomic_DNA"/>
</dbReference>
<accession>A0A318KQF0</accession>
<comment type="caution">
    <text evidence="4">The sequence shown here is derived from an EMBL/GenBank/DDBJ whole genome shotgun (WGS) entry which is preliminary data.</text>
</comment>
<dbReference type="Proteomes" id="UP000247555">
    <property type="component" value="Unassembled WGS sequence"/>
</dbReference>
<dbReference type="CDD" id="cd04730">
    <property type="entry name" value="NPD_like"/>
    <property type="match status" value="1"/>
</dbReference>
<proteinExistence type="predicted"/>
<dbReference type="PANTHER" id="PTHR32332">
    <property type="entry name" value="2-NITROPROPANE DIOXYGENASE"/>
    <property type="match status" value="1"/>
</dbReference>
<name>A0A318KQF0_9NEIS</name>
<dbReference type="PANTHER" id="PTHR32332:SF18">
    <property type="entry name" value="2-NITROPROPANE DIOXYGENASE"/>
    <property type="match status" value="1"/>
</dbReference>
<dbReference type="AlphaFoldDB" id="A0A318KQF0"/>
<reference evidence="4 5" key="1">
    <citation type="submission" date="2018-05" db="EMBL/GenBank/DDBJ databases">
        <title>Genomic Encyclopedia of Type Strains, Phase IV (KMG-IV): sequencing the most valuable type-strain genomes for metagenomic binning, comparative biology and taxonomic classification.</title>
        <authorList>
            <person name="Goeker M."/>
        </authorList>
    </citation>
    <scope>NUCLEOTIDE SEQUENCE [LARGE SCALE GENOMIC DNA]</scope>
    <source>
        <strain evidence="4 5">DSM 29661</strain>
    </source>
</reference>
<keyword evidence="2" id="KW-0288">FMN</keyword>
<evidence type="ECO:0000256" key="1">
    <source>
        <dbReference type="ARBA" id="ARBA00022630"/>
    </source>
</evidence>
<gene>
    <name evidence="4" type="ORF">DFR34_10925</name>
</gene>
<dbReference type="SUPFAM" id="SSF51412">
    <property type="entry name" value="Inosine monophosphate dehydrogenase (IMPDH)"/>
    <property type="match status" value="1"/>
</dbReference>
<evidence type="ECO:0000256" key="2">
    <source>
        <dbReference type="ARBA" id="ARBA00022643"/>
    </source>
</evidence>
<dbReference type="Pfam" id="PF03060">
    <property type="entry name" value="NMO"/>
    <property type="match status" value="1"/>
</dbReference>